<sequence length="93" mass="10058">MPRTVSGEFDIRREAELAVERLVQEYNIDRSTIEVMAASDENTAGVVPSGADRDTKTGEPGSSPTRGRIRVSVTVDDAVADRAQEALRQARGV</sequence>
<evidence type="ECO:0000313" key="3">
    <source>
        <dbReference type="Proteomes" id="UP000600101"/>
    </source>
</evidence>
<gene>
    <name evidence="2" type="ORF">H7965_25150</name>
</gene>
<name>A0A9X0R546_9PROT</name>
<evidence type="ECO:0000313" key="2">
    <source>
        <dbReference type="EMBL" id="MBC4018557.1"/>
    </source>
</evidence>
<reference evidence="2" key="1">
    <citation type="submission" date="2020-08" db="EMBL/GenBank/DDBJ databases">
        <authorList>
            <person name="Hu Y."/>
            <person name="Nguyen S.V."/>
            <person name="Li F."/>
            <person name="Fanning S."/>
        </authorList>
    </citation>
    <scope>NUCLEOTIDE SEQUENCE</scope>
    <source>
        <strain evidence="2">SYSU D8009</strain>
    </source>
</reference>
<evidence type="ECO:0000256" key="1">
    <source>
        <dbReference type="SAM" id="MobiDB-lite"/>
    </source>
</evidence>
<dbReference type="Proteomes" id="UP000600101">
    <property type="component" value="Unassembled WGS sequence"/>
</dbReference>
<feature type="region of interest" description="Disordered" evidence="1">
    <location>
        <begin position="39"/>
        <end position="70"/>
    </location>
</feature>
<organism evidence="2 3">
    <name type="scientific">Siccirubricoccus deserti</name>
    <dbReference type="NCBI Taxonomy" id="2013562"/>
    <lineage>
        <taxon>Bacteria</taxon>
        <taxon>Pseudomonadati</taxon>
        <taxon>Pseudomonadota</taxon>
        <taxon>Alphaproteobacteria</taxon>
        <taxon>Acetobacterales</taxon>
        <taxon>Roseomonadaceae</taxon>
        <taxon>Siccirubricoccus</taxon>
    </lineage>
</organism>
<proteinExistence type="predicted"/>
<protein>
    <submittedName>
        <fullName evidence="2">Uncharacterized protein</fullName>
    </submittedName>
</protein>
<dbReference type="AlphaFoldDB" id="A0A9X0R546"/>
<accession>A0A9X0R546</accession>
<dbReference type="EMBL" id="JACOMF010000062">
    <property type="protein sequence ID" value="MBC4018557.1"/>
    <property type="molecule type" value="Genomic_DNA"/>
</dbReference>
<keyword evidence="3" id="KW-1185">Reference proteome</keyword>
<dbReference type="RefSeq" id="WP_186773307.1">
    <property type="nucleotide sequence ID" value="NZ_JACOMF010000062.1"/>
</dbReference>
<comment type="caution">
    <text evidence="2">The sequence shown here is derived from an EMBL/GenBank/DDBJ whole genome shotgun (WGS) entry which is preliminary data.</text>
</comment>